<evidence type="ECO:0000256" key="5">
    <source>
        <dbReference type="ARBA" id="ARBA00038303"/>
    </source>
</evidence>
<sequence length="160" mass="18498">MDIKIISVGKIKEKFYKAAIDEYLKRMQGYNKIEIIEVADEQAPENLSEKEIEQVKAKEGERILGKIEDSDYVVSLEIEGKQMDSIKFADFIENEMQEGFGRNLVFVIGGSNGLSKEVSQRSNYKLSFSKMTFPHQLMRVVLVEQIYRGFRIINGHPYHK</sequence>
<dbReference type="GO" id="GO:0070038">
    <property type="term" value="F:rRNA (pseudouridine-N3-)-methyltransferase activity"/>
    <property type="evidence" value="ECO:0007669"/>
    <property type="project" value="UniProtKB-UniRule"/>
</dbReference>
<name>A0A2I1M971_9FIRM</name>
<dbReference type="EMBL" id="PKGS01000003">
    <property type="protein sequence ID" value="PKZ16685.1"/>
    <property type="molecule type" value="Genomic_DNA"/>
</dbReference>
<feature type="binding site" evidence="6">
    <location>
        <position position="109"/>
    </location>
    <ligand>
        <name>S-adenosyl-L-methionine</name>
        <dbReference type="ChEBI" id="CHEBI:59789"/>
    </ligand>
</feature>
<comment type="catalytic activity">
    <reaction evidence="6">
        <text>pseudouridine(1915) in 23S rRNA + S-adenosyl-L-methionine = N(3)-methylpseudouridine(1915) in 23S rRNA + S-adenosyl-L-homocysteine + H(+)</text>
        <dbReference type="Rhea" id="RHEA:42752"/>
        <dbReference type="Rhea" id="RHEA-COMP:10221"/>
        <dbReference type="Rhea" id="RHEA-COMP:10222"/>
        <dbReference type="ChEBI" id="CHEBI:15378"/>
        <dbReference type="ChEBI" id="CHEBI:57856"/>
        <dbReference type="ChEBI" id="CHEBI:59789"/>
        <dbReference type="ChEBI" id="CHEBI:65314"/>
        <dbReference type="ChEBI" id="CHEBI:74486"/>
        <dbReference type="EC" id="2.1.1.177"/>
    </reaction>
</comment>
<keyword evidence="6" id="KW-0963">Cytoplasm</keyword>
<evidence type="ECO:0000313" key="8">
    <source>
        <dbReference type="EMBL" id="SUU91772.1"/>
    </source>
</evidence>
<keyword evidence="2 6" id="KW-0489">Methyltransferase</keyword>
<dbReference type="CDD" id="cd18081">
    <property type="entry name" value="RlmH-like"/>
    <property type="match status" value="1"/>
</dbReference>
<comment type="function">
    <text evidence="6">Specifically methylates the pseudouridine at position 1915 (m3Psi1915) in 23S rRNA.</text>
</comment>
<evidence type="ECO:0000313" key="10">
    <source>
        <dbReference type="Proteomes" id="UP000255124"/>
    </source>
</evidence>
<keyword evidence="4 6" id="KW-0949">S-adenosyl-L-methionine</keyword>
<feature type="binding site" evidence="6">
    <location>
        <position position="76"/>
    </location>
    <ligand>
        <name>S-adenosyl-L-methionine</name>
        <dbReference type="ChEBI" id="CHEBI:59789"/>
    </ligand>
</feature>
<evidence type="ECO:0000256" key="1">
    <source>
        <dbReference type="ARBA" id="ARBA00022552"/>
    </source>
</evidence>
<dbReference type="PIRSF" id="PIRSF004505">
    <property type="entry name" value="MT_bac"/>
    <property type="match status" value="1"/>
</dbReference>
<evidence type="ECO:0000313" key="7">
    <source>
        <dbReference type="EMBL" id="PKZ16685.1"/>
    </source>
</evidence>
<evidence type="ECO:0000256" key="6">
    <source>
        <dbReference type="HAMAP-Rule" id="MF_00658"/>
    </source>
</evidence>
<dbReference type="EMBL" id="UFTA01000002">
    <property type="protein sequence ID" value="SUU91772.1"/>
    <property type="molecule type" value="Genomic_DNA"/>
</dbReference>
<comment type="subcellular location">
    <subcellularLocation>
        <location evidence="6">Cytoplasm</location>
    </subcellularLocation>
</comment>
<dbReference type="RefSeq" id="WP_101540346.1">
    <property type="nucleotide sequence ID" value="NZ_JBHWQV010000042.1"/>
</dbReference>
<evidence type="ECO:0000256" key="3">
    <source>
        <dbReference type="ARBA" id="ARBA00022679"/>
    </source>
</evidence>
<keyword evidence="3 6" id="KW-0808">Transferase</keyword>
<evidence type="ECO:0000313" key="9">
    <source>
        <dbReference type="Proteomes" id="UP000234335"/>
    </source>
</evidence>
<reference evidence="7 9" key="1">
    <citation type="submission" date="2017-12" db="EMBL/GenBank/DDBJ databases">
        <title>Phylogenetic diversity of female urinary microbiome.</title>
        <authorList>
            <person name="Thomas-White K."/>
            <person name="Wolfe A.J."/>
        </authorList>
    </citation>
    <scope>NUCLEOTIDE SEQUENCE [LARGE SCALE GENOMIC DNA]</scope>
    <source>
        <strain evidence="7 9">UMB0119</strain>
    </source>
</reference>
<reference evidence="8 10" key="2">
    <citation type="submission" date="2018-06" db="EMBL/GenBank/DDBJ databases">
        <authorList>
            <consortium name="Pathogen Informatics"/>
            <person name="Doyle S."/>
        </authorList>
    </citation>
    <scope>NUCLEOTIDE SEQUENCE [LARGE SCALE GENOMIC DNA]</scope>
    <source>
        <strain evidence="8 10">NCTC9810</strain>
    </source>
</reference>
<dbReference type="InterPro" id="IPR003742">
    <property type="entry name" value="RlmH-like"/>
</dbReference>
<keyword evidence="9" id="KW-1185">Reference proteome</keyword>
<comment type="similarity">
    <text evidence="5 6">Belongs to the RNA methyltransferase RlmH family.</text>
</comment>
<dbReference type="GO" id="GO:0005737">
    <property type="term" value="C:cytoplasm"/>
    <property type="evidence" value="ECO:0007669"/>
    <property type="project" value="UniProtKB-SubCell"/>
</dbReference>
<dbReference type="InterPro" id="IPR029026">
    <property type="entry name" value="tRNA_m1G_MTases_N"/>
</dbReference>
<keyword evidence="1 6" id="KW-0698">rRNA processing</keyword>
<comment type="subunit">
    <text evidence="6">Homodimer.</text>
</comment>
<organism evidence="7 9">
    <name type="scientific">Anaerococcus octavius</name>
    <dbReference type="NCBI Taxonomy" id="54007"/>
    <lineage>
        <taxon>Bacteria</taxon>
        <taxon>Bacillati</taxon>
        <taxon>Bacillota</taxon>
        <taxon>Tissierellia</taxon>
        <taxon>Tissierellales</taxon>
        <taxon>Peptoniphilaceae</taxon>
        <taxon>Anaerococcus</taxon>
    </lineage>
</organism>
<dbReference type="Gene3D" id="3.40.1280.10">
    <property type="match status" value="1"/>
</dbReference>
<dbReference type="NCBIfam" id="NF000985">
    <property type="entry name" value="PRK00103.1-3"/>
    <property type="match status" value="1"/>
</dbReference>
<proteinExistence type="inferred from homology"/>
<feature type="binding site" evidence="6">
    <location>
        <begin position="128"/>
        <end position="133"/>
    </location>
    <ligand>
        <name>S-adenosyl-L-methionine</name>
        <dbReference type="ChEBI" id="CHEBI:59789"/>
    </ligand>
</feature>
<dbReference type="OrthoDB" id="9806643at2"/>
<dbReference type="AlphaFoldDB" id="A0A2I1M971"/>
<accession>A0A2I1M971</accession>
<dbReference type="Proteomes" id="UP000255124">
    <property type="component" value="Unassembled WGS sequence"/>
</dbReference>
<gene>
    <name evidence="6 8" type="primary">rlmH</name>
    <name evidence="7" type="ORF">CYJ34_05670</name>
    <name evidence="8" type="ORF">NCTC9810_00069</name>
</gene>
<dbReference type="PANTHER" id="PTHR33603">
    <property type="entry name" value="METHYLTRANSFERASE"/>
    <property type="match status" value="1"/>
</dbReference>
<dbReference type="Proteomes" id="UP000234335">
    <property type="component" value="Unassembled WGS sequence"/>
</dbReference>
<evidence type="ECO:0000256" key="2">
    <source>
        <dbReference type="ARBA" id="ARBA00022603"/>
    </source>
</evidence>
<dbReference type="EC" id="2.1.1.177" evidence="6"/>
<dbReference type="PANTHER" id="PTHR33603:SF1">
    <property type="entry name" value="RIBOSOMAL RNA LARGE SUBUNIT METHYLTRANSFERASE H"/>
    <property type="match status" value="1"/>
</dbReference>
<dbReference type="Pfam" id="PF02590">
    <property type="entry name" value="SPOUT_MTase"/>
    <property type="match status" value="1"/>
</dbReference>
<dbReference type="SUPFAM" id="SSF75217">
    <property type="entry name" value="alpha/beta knot"/>
    <property type="match status" value="1"/>
</dbReference>
<dbReference type="HAMAP" id="MF_00658">
    <property type="entry name" value="23SrRNA_methyltr_H"/>
    <property type="match status" value="1"/>
</dbReference>
<dbReference type="NCBIfam" id="TIGR00246">
    <property type="entry name" value="tRNA_RlmH_YbeA"/>
    <property type="match status" value="1"/>
</dbReference>
<evidence type="ECO:0000256" key="4">
    <source>
        <dbReference type="ARBA" id="ARBA00022691"/>
    </source>
</evidence>
<dbReference type="InterPro" id="IPR029028">
    <property type="entry name" value="Alpha/beta_knot_MTases"/>
</dbReference>
<protein>
    <recommendedName>
        <fullName evidence="6">Ribosomal RNA large subunit methyltransferase H</fullName>
        <ecNumber evidence="6">2.1.1.177</ecNumber>
    </recommendedName>
    <alternativeName>
        <fullName evidence="6">23S rRNA (pseudouridine1915-N3)-methyltransferase</fullName>
    </alternativeName>
    <alternativeName>
        <fullName evidence="6">23S rRNA m3Psi1915 methyltransferase</fullName>
    </alternativeName>
    <alternativeName>
        <fullName evidence="6">rRNA (pseudouridine-N3-)-methyltransferase RlmH</fullName>
    </alternativeName>
</protein>